<dbReference type="EMBL" id="JAGMWN010000002">
    <property type="protein sequence ID" value="MBP5856552.1"/>
    <property type="molecule type" value="Genomic_DNA"/>
</dbReference>
<keyword evidence="1" id="KW-0472">Membrane</keyword>
<evidence type="ECO:0000313" key="3">
    <source>
        <dbReference type="EMBL" id="MBP5856552.1"/>
    </source>
</evidence>
<dbReference type="GO" id="GO:0005886">
    <property type="term" value="C:plasma membrane"/>
    <property type="evidence" value="ECO:0007669"/>
    <property type="project" value="TreeGrafter"/>
</dbReference>
<keyword evidence="1" id="KW-0812">Transmembrane</keyword>
<evidence type="ECO:0000259" key="2">
    <source>
        <dbReference type="Pfam" id="PF09335"/>
    </source>
</evidence>
<accession>A0A8J7S6L9</accession>
<dbReference type="RefSeq" id="WP_210681119.1">
    <property type="nucleotide sequence ID" value="NZ_JAGMWN010000002.1"/>
</dbReference>
<reference evidence="3" key="1">
    <citation type="submission" date="2021-04" db="EMBL/GenBank/DDBJ databases">
        <authorList>
            <person name="Zhang D.-C."/>
        </authorList>
    </citation>
    <scope>NUCLEOTIDE SEQUENCE</scope>
    <source>
        <strain evidence="3">CGMCC 1.15697</strain>
    </source>
</reference>
<feature type="transmembrane region" description="Helical" evidence="1">
    <location>
        <begin position="121"/>
        <end position="142"/>
    </location>
</feature>
<proteinExistence type="predicted"/>
<comment type="caution">
    <text evidence="3">The sequence shown here is derived from an EMBL/GenBank/DDBJ whole genome shotgun (WGS) entry which is preliminary data.</text>
</comment>
<dbReference type="Pfam" id="PF09335">
    <property type="entry name" value="VTT_dom"/>
    <property type="match status" value="1"/>
</dbReference>
<dbReference type="AlphaFoldDB" id="A0A8J7S6L9"/>
<keyword evidence="1" id="KW-1133">Transmembrane helix</keyword>
<dbReference type="InterPro" id="IPR051311">
    <property type="entry name" value="DedA_domain"/>
</dbReference>
<gene>
    <name evidence="3" type="ORF">KAJ83_06005</name>
</gene>
<evidence type="ECO:0000313" key="4">
    <source>
        <dbReference type="Proteomes" id="UP000672602"/>
    </source>
</evidence>
<organism evidence="3 4">
    <name type="scientific">Marivibrio halodurans</name>
    <dbReference type="NCBI Taxonomy" id="2039722"/>
    <lineage>
        <taxon>Bacteria</taxon>
        <taxon>Pseudomonadati</taxon>
        <taxon>Pseudomonadota</taxon>
        <taxon>Alphaproteobacteria</taxon>
        <taxon>Rhodospirillales</taxon>
        <taxon>Rhodospirillaceae</taxon>
        <taxon>Marivibrio</taxon>
    </lineage>
</organism>
<sequence>MSRAGRWSRRLAESRWGDWGVGIASLAEALAVPVPLELALIPHMLANRTRVWRFATLALAGCLVGAAVGYGIGWLFFESVGRWAVESLGWAEDMETVRGWMESYGFWAVVAIGVTPVPFQAAMLMAGLTGYPFAAFMLAAALARGLRYYGLAAGVLWLGPKLEVVVRKGTGRDR</sequence>
<protein>
    <submittedName>
        <fullName evidence="3">DedA family protein</fullName>
    </submittedName>
</protein>
<dbReference type="PANTHER" id="PTHR42709">
    <property type="entry name" value="ALKALINE PHOSPHATASE LIKE PROTEIN"/>
    <property type="match status" value="1"/>
</dbReference>
<dbReference type="PANTHER" id="PTHR42709:SF11">
    <property type="entry name" value="DEDA FAMILY PROTEIN"/>
    <property type="match status" value="1"/>
</dbReference>
<keyword evidence="4" id="KW-1185">Reference proteome</keyword>
<evidence type="ECO:0000256" key="1">
    <source>
        <dbReference type="SAM" id="Phobius"/>
    </source>
</evidence>
<dbReference type="Proteomes" id="UP000672602">
    <property type="component" value="Unassembled WGS sequence"/>
</dbReference>
<feature type="transmembrane region" description="Helical" evidence="1">
    <location>
        <begin position="54"/>
        <end position="77"/>
    </location>
</feature>
<feature type="domain" description="VTT" evidence="2">
    <location>
        <begin position="52"/>
        <end position="147"/>
    </location>
</feature>
<name>A0A8J7S6L9_9PROT</name>
<dbReference type="InterPro" id="IPR032816">
    <property type="entry name" value="VTT_dom"/>
</dbReference>